<evidence type="ECO:0000256" key="5">
    <source>
        <dbReference type="ARBA" id="ARBA00023136"/>
    </source>
</evidence>
<dbReference type="PROSITE" id="PS50156">
    <property type="entry name" value="SSD"/>
    <property type="match status" value="2"/>
</dbReference>
<evidence type="ECO:0000259" key="7">
    <source>
        <dbReference type="PROSITE" id="PS50156"/>
    </source>
</evidence>
<dbReference type="GO" id="GO:0022857">
    <property type="term" value="F:transmembrane transporter activity"/>
    <property type="evidence" value="ECO:0007669"/>
    <property type="project" value="InterPro"/>
</dbReference>
<feature type="transmembrane region" description="Helical" evidence="6">
    <location>
        <begin position="696"/>
        <end position="718"/>
    </location>
</feature>
<dbReference type="eggNOG" id="arCOG02174">
    <property type="taxonomic scope" value="Archaea"/>
</dbReference>
<evidence type="ECO:0000256" key="4">
    <source>
        <dbReference type="ARBA" id="ARBA00022989"/>
    </source>
</evidence>
<dbReference type="PRINTS" id="PR00702">
    <property type="entry name" value="ACRIFLAVINRP"/>
</dbReference>
<gene>
    <name evidence="8" type="ORF">MBEHAL_1232</name>
</gene>
<dbReference type="EMBL" id="BATA01000023">
    <property type="protein sequence ID" value="GAD52472.1"/>
    <property type="molecule type" value="Genomic_DNA"/>
</dbReference>
<dbReference type="InterPro" id="IPR004869">
    <property type="entry name" value="MMPL_dom"/>
</dbReference>
<dbReference type="AlphaFoldDB" id="U2YUN5"/>
<evidence type="ECO:0000256" key="3">
    <source>
        <dbReference type="ARBA" id="ARBA00022692"/>
    </source>
</evidence>
<sequence length="833" mass="88945">MVDLDYQAVIDRIDYLVGERPGTVILVFLLVTAGLAAGLGGISTSSGTSQFTSGSPAQQALDQVDEKFGTSFGTDTASTQLIQRDQNVLAKPALLRMLRTEKRVRERENLHVAATSSVADTIATTLDPSARTERERIDTVEDATPSEIDAAVKRAAGGGLAGSLSNDFNPEAASASATVGVVTHEIPGSDSSSAGTSGGSSPVTTVQQRVQSVVQRGGTSDVTVFGSGILSAEFGNVITDSLLIVVPAAAILILLFLVFSYRDPLDLLIGVVSLVMAIIWTFGFLGLADIPFSQMLVVVPALLLAVGIDFGIHAINRYREERSEGYGVVESMETTTDQLLVAFFIVTGTTVLGFLANLTSSLGPIRDLGLVSAIGITFTVLIFGIFLPAAKVYTDRWREEHDIPQFGMQPLGGEGSLIGRFLPYPVLVARKAPYVFLALVVIFTAVAAGYGTGVNTSFSQDDFLPPSQTPGWYHTLPEPFAPHEYHTTATLDYLDEHFTAASGSGGSVTMYIRGPLRKDYALESIHHASYDPPDSFVISNSSTLATSEPSRYANTRSIIDVIRSYAQRDASFRHLVRENDVNGNGIPDDDLGTIYDRLLDSPYHDQAREYLSRDERATRVSFTTKGNASQADVVADAHNVDNRYRLNAIATGQPVVFQYIADTILESAVKSLAVALLATALFLLLCFRVFSDYTTLGLVNLFPIVVTVALLAGAMRYLGIPLNALTATVLSISIGLGVDYSSHIVHRFGDEYEERDLYDAIDVAVRGTGGALTGSMLTTVAGIGVLVLAITPILGDFGSVTALSIFISYVLSVVVTPSAMAVWGHAVERYGSA</sequence>
<protein>
    <submittedName>
        <fullName evidence="8">Transport protein</fullName>
    </submittedName>
</protein>
<proteinExistence type="predicted"/>
<accession>U2YUN5</accession>
<name>U2YUN5_9EURY</name>
<feature type="transmembrane region" description="Helical" evidence="6">
    <location>
        <begin position="242"/>
        <end position="261"/>
    </location>
</feature>
<feature type="transmembrane region" description="Helical" evidence="6">
    <location>
        <begin position="776"/>
        <end position="794"/>
    </location>
</feature>
<dbReference type="InterPro" id="IPR001036">
    <property type="entry name" value="Acrflvin-R"/>
</dbReference>
<keyword evidence="2" id="KW-1003">Cell membrane</keyword>
<dbReference type="Proteomes" id="UP000016986">
    <property type="component" value="Unassembled WGS sequence"/>
</dbReference>
<feature type="transmembrane region" description="Helical" evidence="6">
    <location>
        <begin position="295"/>
        <end position="318"/>
    </location>
</feature>
<feature type="domain" description="SSD" evidence="7">
    <location>
        <begin position="268"/>
        <end position="393"/>
    </location>
</feature>
<dbReference type="InterPro" id="IPR050545">
    <property type="entry name" value="Mycobact_MmpL"/>
</dbReference>
<keyword evidence="5 6" id="KW-0472">Membrane</keyword>
<feature type="transmembrane region" description="Helical" evidence="6">
    <location>
        <begin position="338"/>
        <end position="356"/>
    </location>
</feature>
<evidence type="ECO:0000256" key="6">
    <source>
        <dbReference type="SAM" id="Phobius"/>
    </source>
</evidence>
<dbReference type="GO" id="GO:0005886">
    <property type="term" value="C:plasma membrane"/>
    <property type="evidence" value="ECO:0007669"/>
    <property type="project" value="UniProtKB-SubCell"/>
</dbReference>
<reference evidence="8 9" key="1">
    <citation type="submission" date="2013-09" db="EMBL/GenBank/DDBJ databases">
        <title>Whole genome sequencing of Halarchaeum acidiphilum strain MH1-52-1.</title>
        <authorList>
            <person name="Shimane Y."/>
            <person name="Minegishi H."/>
            <person name="Nishi S."/>
            <person name="Echigo A."/>
            <person name="Shuto A."/>
            <person name="Konishi M."/>
            <person name="Ito T."/>
            <person name="Ohkuma M."/>
            <person name="Ohta Y."/>
            <person name="Nagano Y."/>
            <person name="Tsubouchi T."/>
            <person name="Mori K."/>
            <person name="Usui K."/>
            <person name="Kamekura M."/>
            <person name="Usami R."/>
            <person name="Takaki Y."/>
            <person name="Hatada Y."/>
        </authorList>
    </citation>
    <scope>NUCLEOTIDE SEQUENCE [LARGE SCALE GENOMIC DNA]</scope>
    <source>
        <strain evidence="8 9">JCM 16109</strain>
    </source>
</reference>
<feature type="transmembrane region" description="Helical" evidence="6">
    <location>
        <begin position="24"/>
        <end position="42"/>
    </location>
</feature>
<feature type="transmembrane region" description="Helical" evidence="6">
    <location>
        <begin position="368"/>
        <end position="390"/>
    </location>
</feature>
<feature type="transmembrane region" description="Helical" evidence="6">
    <location>
        <begin position="432"/>
        <end position="450"/>
    </location>
</feature>
<dbReference type="PANTHER" id="PTHR33406">
    <property type="entry name" value="MEMBRANE PROTEIN MJ1562-RELATED"/>
    <property type="match status" value="1"/>
</dbReference>
<dbReference type="PANTHER" id="PTHR33406:SF13">
    <property type="entry name" value="MEMBRANE PROTEIN YDFJ"/>
    <property type="match status" value="1"/>
</dbReference>
<evidence type="ECO:0000313" key="8">
    <source>
        <dbReference type="EMBL" id="GAD52472.1"/>
    </source>
</evidence>
<evidence type="ECO:0000313" key="9">
    <source>
        <dbReference type="Proteomes" id="UP000016986"/>
    </source>
</evidence>
<dbReference type="InterPro" id="IPR000731">
    <property type="entry name" value="SSD"/>
</dbReference>
<evidence type="ECO:0000256" key="1">
    <source>
        <dbReference type="ARBA" id="ARBA00004651"/>
    </source>
</evidence>
<keyword evidence="9" id="KW-1185">Reference proteome</keyword>
<comment type="subcellular location">
    <subcellularLocation>
        <location evidence="1">Cell membrane</location>
        <topology evidence="1">Multi-pass membrane protein</topology>
    </subcellularLocation>
</comment>
<feature type="transmembrane region" description="Helical" evidence="6">
    <location>
        <begin position="672"/>
        <end position="690"/>
    </location>
</feature>
<dbReference type="SUPFAM" id="SSF82866">
    <property type="entry name" value="Multidrug efflux transporter AcrB transmembrane domain"/>
    <property type="match status" value="2"/>
</dbReference>
<dbReference type="Gene3D" id="1.20.1640.10">
    <property type="entry name" value="Multidrug efflux transporter AcrB transmembrane domain"/>
    <property type="match status" value="2"/>
</dbReference>
<feature type="transmembrane region" description="Helical" evidence="6">
    <location>
        <begin position="267"/>
        <end position="288"/>
    </location>
</feature>
<feature type="transmembrane region" description="Helical" evidence="6">
    <location>
        <begin position="800"/>
        <end position="823"/>
    </location>
</feature>
<keyword evidence="3 6" id="KW-0812">Transmembrane</keyword>
<evidence type="ECO:0000256" key="2">
    <source>
        <dbReference type="ARBA" id="ARBA00022475"/>
    </source>
</evidence>
<dbReference type="Pfam" id="PF03176">
    <property type="entry name" value="MMPL"/>
    <property type="match status" value="2"/>
</dbReference>
<feature type="domain" description="SSD" evidence="7">
    <location>
        <begin position="662"/>
        <end position="822"/>
    </location>
</feature>
<keyword evidence="4 6" id="KW-1133">Transmembrane helix</keyword>
<organism evidence="8 9">
    <name type="scientific">Halarchaeum acidiphilum MH1-52-1</name>
    <dbReference type="NCBI Taxonomy" id="1261545"/>
    <lineage>
        <taxon>Archaea</taxon>
        <taxon>Methanobacteriati</taxon>
        <taxon>Methanobacteriota</taxon>
        <taxon>Stenosarchaea group</taxon>
        <taxon>Halobacteria</taxon>
        <taxon>Halobacteriales</taxon>
        <taxon>Halobacteriaceae</taxon>
    </lineage>
</organism>
<comment type="caution">
    <text evidence="8">The sequence shown here is derived from an EMBL/GenBank/DDBJ whole genome shotgun (WGS) entry which is preliminary data.</text>
</comment>